<feature type="region of interest" description="Disordered" evidence="1">
    <location>
        <begin position="22"/>
        <end position="55"/>
    </location>
</feature>
<dbReference type="AlphaFoldDB" id="A0A1J4JWU3"/>
<dbReference type="GeneID" id="94841169"/>
<evidence type="ECO:0000256" key="1">
    <source>
        <dbReference type="SAM" id="MobiDB-lite"/>
    </source>
</evidence>
<proteinExistence type="predicted"/>
<evidence type="ECO:0000313" key="3">
    <source>
        <dbReference type="Proteomes" id="UP000179807"/>
    </source>
</evidence>
<dbReference type="EMBL" id="MLAK01000820">
    <property type="protein sequence ID" value="OHT03615.1"/>
    <property type="molecule type" value="Genomic_DNA"/>
</dbReference>
<feature type="compositionally biased region" description="Basic and acidic residues" evidence="1">
    <location>
        <begin position="22"/>
        <end position="34"/>
    </location>
</feature>
<protein>
    <submittedName>
        <fullName evidence="2">Uncharacterized protein</fullName>
    </submittedName>
</protein>
<reference evidence="2" key="1">
    <citation type="submission" date="2016-10" db="EMBL/GenBank/DDBJ databases">
        <authorList>
            <person name="Benchimol M."/>
            <person name="Almeida L.G."/>
            <person name="Vasconcelos A.T."/>
            <person name="Perreira-Neves A."/>
            <person name="Rosa I.A."/>
            <person name="Tasca T."/>
            <person name="Bogo M.R."/>
            <person name="de Souza W."/>
        </authorList>
    </citation>
    <scope>NUCLEOTIDE SEQUENCE [LARGE SCALE GENOMIC DNA]</scope>
    <source>
        <strain evidence="2">K</strain>
    </source>
</reference>
<gene>
    <name evidence="2" type="ORF">TRFO_28927</name>
</gene>
<sequence>MGNFITFPIPITPIINEGVDNRKLDSNNQEKDDNLDYNSNNTSKPEINGEEENEEVDLEKLEKDLKIFKKYIKRTIDSELRSGHDTTWEDFSFDNTSEIRNIADLIVAENFDKSTKKIKNAVIDS</sequence>
<dbReference type="Proteomes" id="UP000179807">
    <property type="component" value="Unassembled WGS sequence"/>
</dbReference>
<keyword evidence="3" id="KW-1185">Reference proteome</keyword>
<evidence type="ECO:0000313" key="2">
    <source>
        <dbReference type="EMBL" id="OHT03615.1"/>
    </source>
</evidence>
<organism evidence="2 3">
    <name type="scientific">Tritrichomonas foetus</name>
    <dbReference type="NCBI Taxonomy" id="1144522"/>
    <lineage>
        <taxon>Eukaryota</taxon>
        <taxon>Metamonada</taxon>
        <taxon>Parabasalia</taxon>
        <taxon>Tritrichomonadida</taxon>
        <taxon>Tritrichomonadidae</taxon>
        <taxon>Tritrichomonas</taxon>
    </lineage>
</organism>
<dbReference type="RefSeq" id="XP_068356751.1">
    <property type="nucleotide sequence ID" value="XM_068506465.1"/>
</dbReference>
<accession>A0A1J4JWU3</accession>
<dbReference type="VEuPathDB" id="TrichDB:TRFO_28927"/>
<comment type="caution">
    <text evidence="2">The sequence shown here is derived from an EMBL/GenBank/DDBJ whole genome shotgun (WGS) entry which is preliminary data.</text>
</comment>
<name>A0A1J4JWU3_9EUKA</name>